<dbReference type="InterPro" id="IPR012338">
    <property type="entry name" value="Beta-lactam/transpept-like"/>
</dbReference>
<keyword evidence="12" id="KW-1185">Reference proteome</keyword>
<sequence length="274" mass="31176">MMKKILCLMLLAAPVFGQAVTERDFRKYFDARQVTGSFLLLDLKKNQYTAYDAARCRKGFLPASTFKIPNTLIAFETGIIRDTSYVFHWEGKKWPVEAWNRDMSLPQAIAVSCVPCFQQIARKVGAYRYQTLLGRMQYGHFQVPVDSVEWFWLQGGARISQFEQVDFLKRFYLNQLPVNTRSAQVTKALLLLGQGNGWKLRGKTGWASPTLTGAEGWGDDPNDYGWFVGWIEQGGDVYVFATQVEAKRPVPDSFGAARRAITEAILREEFGLMK</sequence>
<dbReference type="PANTHER" id="PTHR30627">
    <property type="entry name" value="PEPTIDOGLYCAN D,D-TRANSPEPTIDASE"/>
    <property type="match status" value="1"/>
</dbReference>
<feature type="chain" id="PRO_5011518276" description="Beta-lactamase" evidence="9">
    <location>
        <begin position="20"/>
        <end position="274"/>
    </location>
</feature>
<keyword evidence="4 9" id="KW-0732">Signal</keyword>
<dbReference type="GO" id="GO:0046677">
    <property type="term" value="P:response to antibiotic"/>
    <property type="evidence" value="ECO:0007669"/>
    <property type="project" value="UniProtKB-UniRule"/>
</dbReference>
<feature type="signal peptide" evidence="9">
    <location>
        <begin position="1"/>
        <end position="19"/>
    </location>
</feature>
<evidence type="ECO:0000256" key="6">
    <source>
        <dbReference type="ARBA" id="ARBA00023251"/>
    </source>
</evidence>
<dbReference type="PANTHER" id="PTHR30627:SF6">
    <property type="entry name" value="BETA-LACTAMASE YBXI-RELATED"/>
    <property type="match status" value="1"/>
</dbReference>
<evidence type="ECO:0000313" key="12">
    <source>
        <dbReference type="Proteomes" id="UP000198901"/>
    </source>
</evidence>
<evidence type="ECO:0000256" key="3">
    <source>
        <dbReference type="ARBA" id="ARBA00012865"/>
    </source>
</evidence>
<evidence type="ECO:0000256" key="9">
    <source>
        <dbReference type="SAM" id="SignalP"/>
    </source>
</evidence>
<comment type="catalytic activity">
    <reaction evidence="1 8">
        <text>a beta-lactam + H2O = a substituted beta-amino acid</text>
        <dbReference type="Rhea" id="RHEA:20401"/>
        <dbReference type="ChEBI" id="CHEBI:15377"/>
        <dbReference type="ChEBI" id="CHEBI:35627"/>
        <dbReference type="ChEBI" id="CHEBI:140347"/>
        <dbReference type="EC" id="3.5.2.6"/>
    </reaction>
</comment>
<feature type="domain" description="Penicillin-binding protein transpeptidase" evidence="10">
    <location>
        <begin position="45"/>
        <end position="266"/>
    </location>
</feature>
<reference evidence="11 12" key="1">
    <citation type="submission" date="2016-10" db="EMBL/GenBank/DDBJ databases">
        <authorList>
            <person name="de Groot N.N."/>
        </authorList>
    </citation>
    <scope>NUCLEOTIDE SEQUENCE [LARGE SCALE GENOMIC DNA]</scope>
    <source>
        <strain evidence="11 12">DSM 21668</strain>
    </source>
</reference>
<keyword evidence="5 8" id="KW-0378">Hydrolase</keyword>
<dbReference type="GO" id="GO:0005886">
    <property type="term" value="C:plasma membrane"/>
    <property type="evidence" value="ECO:0007669"/>
    <property type="project" value="TreeGrafter"/>
</dbReference>
<evidence type="ECO:0000256" key="1">
    <source>
        <dbReference type="ARBA" id="ARBA00001526"/>
    </source>
</evidence>
<dbReference type="PROSITE" id="PS00337">
    <property type="entry name" value="BETA_LACTAMASE_D"/>
    <property type="match status" value="1"/>
</dbReference>
<keyword evidence="6 8" id="KW-0046">Antibiotic resistance</keyword>
<proteinExistence type="inferred from homology"/>
<evidence type="ECO:0000256" key="4">
    <source>
        <dbReference type="ARBA" id="ARBA00022729"/>
    </source>
</evidence>
<feature type="modified residue" description="N6-carboxylysine" evidence="7">
    <location>
        <position position="67"/>
    </location>
</feature>
<comment type="similarity">
    <text evidence="2 8">Belongs to the class-D beta-lactamase family.</text>
</comment>
<gene>
    <name evidence="11" type="ORF">SAMN04488090_1843</name>
</gene>
<dbReference type="RefSeq" id="WP_093200739.1">
    <property type="nucleotide sequence ID" value="NZ_FNGS01000003.1"/>
</dbReference>
<dbReference type="InterPro" id="IPR001460">
    <property type="entry name" value="PCN-bd_Tpept"/>
</dbReference>
<dbReference type="OrthoDB" id="9762883at2"/>
<protein>
    <recommendedName>
        <fullName evidence="3 8">Beta-lactamase</fullName>
        <ecNumber evidence="3 8">3.5.2.6</ecNumber>
    </recommendedName>
</protein>
<evidence type="ECO:0000256" key="2">
    <source>
        <dbReference type="ARBA" id="ARBA00007898"/>
    </source>
</evidence>
<dbReference type="InterPro" id="IPR002137">
    <property type="entry name" value="Beta-lactam_class-D_AS"/>
</dbReference>
<evidence type="ECO:0000259" key="10">
    <source>
        <dbReference type="Pfam" id="PF00905"/>
    </source>
</evidence>
<evidence type="ECO:0000256" key="8">
    <source>
        <dbReference type="RuleBase" id="RU361140"/>
    </source>
</evidence>
<dbReference type="Proteomes" id="UP000198901">
    <property type="component" value="Unassembled WGS sequence"/>
</dbReference>
<dbReference type="GO" id="GO:0071555">
    <property type="term" value="P:cell wall organization"/>
    <property type="evidence" value="ECO:0007669"/>
    <property type="project" value="TreeGrafter"/>
</dbReference>
<name>A0A1G9N4Q6_9BACT</name>
<evidence type="ECO:0000313" key="11">
    <source>
        <dbReference type="EMBL" id="SDL80825.1"/>
    </source>
</evidence>
<accession>A0A1G9N4Q6</accession>
<evidence type="ECO:0000256" key="7">
    <source>
        <dbReference type="PIRSR" id="PIRSR602137-50"/>
    </source>
</evidence>
<dbReference type="EC" id="3.5.2.6" evidence="3 8"/>
<dbReference type="GO" id="GO:0017001">
    <property type="term" value="P:antibiotic catabolic process"/>
    <property type="evidence" value="ECO:0007669"/>
    <property type="project" value="InterPro"/>
</dbReference>
<evidence type="ECO:0000256" key="5">
    <source>
        <dbReference type="ARBA" id="ARBA00022801"/>
    </source>
</evidence>
<dbReference type="Pfam" id="PF00905">
    <property type="entry name" value="Transpeptidase"/>
    <property type="match status" value="1"/>
</dbReference>
<dbReference type="EMBL" id="FNGS01000003">
    <property type="protein sequence ID" value="SDL80825.1"/>
    <property type="molecule type" value="Genomic_DNA"/>
</dbReference>
<dbReference type="SUPFAM" id="SSF56601">
    <property type="entry name" value="beta-lactamase/transpeptidase-like"/>
    <property type="match status" value="1"/>
</dbReference>
<organism evidence="11 12">
    <name type="scientific">Siphonobacter aquaeclarae</name>
    <dbReference type="NCBI Taxonomy" id="563176"/>
    <lineage>
        <taxon>Bacteria</taxon>
        <taxon>Pseudomonadati</taxon>
        <taxon>Bacteroidota</taxon>
        <taxon>Cytophagia</taxon>
        <taxon>Cytophagales</taxon>
        <taxon>Cytophagaceae</taxon>
        <taxon>Siphonobacter</taxon>
    </lineage>
</organism>
<dbReference type="AlphaFoldDB" id="A0A1G9N4Q6"/>
<dbReference type="GO" id="GO:0008658">
    <property type="term" value="F:penicillin binding"/>
    <property type="evidence" value="ECO:0007669"/>
    <property type="project" value="InterPro"/>
</dbReference>
<dbReference type="GO" id="GO:0008800">
    <property type="term" value="F:beta-lactamase activity"/>
    <property type="evidence" value="ECO:0007669"/>
    <property type="project" value="UniProtKB-UniRule"/>
</dbReference>
<dbReference type="Gene3D" id="3.40.710.10">
    <property type="entry name" value="DD-peptidase/beta-lactamase superfamily"/>
    <property type="match status" value="1"/>
</dbReference>
<feature type="active site" description="Acyl-ester intermediate" evidence="7">
    <location>
        <position position="64"/>
    </location>
</feature>
<dbReference type="InterPro" id="IPR050515">
    <property type="entry name" value="Beta-lactam/transpept"/>
</dbReference>